<dbReference type="RefSeq" id="WP_207297308.1">
    <property type="nucleotide sequence ID" value="NZ_CP071448.1"/>
</dbReference>
<dbReference type="Proteomes" id="UP000663440">
    <property type="component" value="Chromosome"/>
</dbReference>
<organism evidence="1 2">
    <name type="scientific">Flavobacterium endoglycinae</name>
    <dbReference type="NCBI Taxonomy" id="2816357"/>
    <lineage>
        <taxon>Bacteria</taxon>
        <taxon>Pseudomonadati</taxon>
        <taxon>Bacteroidota</taxon>
        <taxon>Flavobacteriia</taxon>
        <taxon>Flavobacteriales</taxon>
        <taxon>Flavobacteriaceae</taxon>
        <taxon>Flavobacterium</taxon>
    </lineage>
</organism>
<accession>A0ABX7QGD5</accession>
<gene>
    <name evidence="1" type="ORF">J0383_04815</name>
</gene>
<evidence type="ECO:0000313" key="1">
    <source>
        <dbReference type="EMBL" id="QSW90141.1"/>
    </source>
</evidence>
<evidence type="ECO:0000313" key="2">
    <source>
        <dbReference type="Proteomes" id="UP000663440"/>
    </source>
</evidence>
<dbReference type="EMBL" id="CP071448">
    <property type="protein sequence ID" value="QSW90141.1"/>
    <property type="molecule type" value="Genomic_DNA"/>
</dbReference>
<reference evidence="1 2" key="1">
    <citation type="submission" date="2021-03" db="EMBL/GenBank/DDBJ databases">
        <title>Flavobacterium kribbensis sp. nov, an endophytic bacteria, isolated from soybean.</title>
        <authorList>
            <person name="Lee J."/>
            <person name="Seo J."/>
        </authorList>
    </citation>
    <scope>NUCLEOTIDE SEQUENCE [LARGE SCALE GENOMIC DNA]</scope>
    <source>
        <strain evidence="1 2">BB8</strain>
    </source>
</reference>
<name>A0ABX7QGD5_9FLAO</name>
<keyword evidence="2" id="KW-1185">Reference proteome</keyword>
<protein>
    <submittedName>
        <fullName evidence="1">Uncharacterized protein</fullName>
    </submittedName>
</protein>
<proteinExistence type="predicted"/>
<sequence>MNDLIEQFESELKAFLEFRYNLSLQQNTAERFNETERAAFDFVDDYLLNTPDLIAGDVEKSIQNILNDFIDKKIRDN</sequence>